<dbReference type="AlphaFoldDB" id="A0A292PIK8"/>
<evidence type="ECO:0000256" key="16">
    <source>
        <dbReference type="PROSITE-ProRule" id="PRU00742"/>
    </source>
</evidence>
<dbReference type="UniPathway" id="UPA00098">
    <property type="reaction ID" value="UER00358"/>
</dbReference>
<dbReference type="GO" id="GO:0010121">
    <property type="term" value="P:L-arginine catabolic process to proline via ornithine"/>
    <property type="evidence" value="ECO:0007669"/>
    <property type="project" value="TreeGrafter"/>
</dbReference>
<dbReference type="NCBIfam" id="TIGR01885">
    <property type="entry name" value="Orn_aminotrans"/>
    <property type="match status" value="1"/>
</dbReference>
<accession>A0A292PIK8</accession>
<evidence type="ECO:0000256" key="9">
    <source>
        <dbReference type="ARBA" id="ARBA00022576"/>
    </source>
</evidence>
<dbReference type="Pfam" id="PF00202">
    <property type="entry name" value="Aminotran_3"/>
    <property type="match status" value="1"/>
</dbReference>
<organism evidence="17 18">
    <name type="scientific">Tuber aestivum</name>
    <name type="common">summer truffle</name>
    <dbReference type="NCBI Taxonomy" id="59557"/>
    <lineage>
        <taxon>Eukaryota</taxon>
        <taxon>Fungi</taxon>
        <taxon>Dikarya</taxon>
        <taxon>Ascomycota</taxon>
        <taxon>Pezizomycotina</taxon>
        <taxon>Pezizomycetes</taxon>
        <taxon>Pezizales</taxon>
        <taxon>Tuberaceae</taxon>
        <taxon>Tuber</taxon>
    </lineage>
</organism>
<dbReference type="PANTHER" id="PTHR11986:SF18">
    <property type="entry name" value="ORNITHINE AMINOTRANSFERASE, MITOCHONDRIAL"/>
    <property type="match status" value="1"/>
</dbReference>
<keyword evidence="11" id="KW-0479">Metal-binding</keyword>
<dbReference type="Gene3D" id="3.40.640.10">
    <property type="entry name" value="Type I PLP-dependent aspartate aminotransferase-like (Major domain)"/>
    <property type="match status" value="1"/>
</dbReference>
<dbReference type="InterPro" id="IPR006035">
    <property type="entry name" value="Ureohydrolase"/>
</dbReference>
<comment type="similarity">
    <text evidence="5">Belongs to the class-III pyridoxal-phosphate-dependent aminotransferase family.</text>
</comment>
<keyword evidence="8" id="KW-0056">Arginine metabolism</keyword>
<evidence type="ECO:0000256" key="13">
    <source>
        <dbReference type="ARBA" id="ARBA00022898"/>
    </source>
</evidence>
<dbReference type="SUPFAM" id="SSF52768">
    <property type="entry name" value="Arginase/deacetylase"/>
    <property type="match status" value="1"/>
</dbReference>
<dbReference type="EC" id="2.6.1.13" evidence="7"/>
<dbReference type="GO" id="GO:0046872">
    <property type="term" value="F:metal ion binding"/>
    <property type="evidence" value="ECO:0007669"/>
    <property type="project" value="UniProtKB-KW"/>
</dbReference>
<dbReference type="Gene3D" id="3.90.1150.10">
    <property type="entry name" value="Aspartate Aminotransferase, domain 1"/>
    <property type="match status" value="1"/>
</dbReference>
<dbReference type="GO" id="GO:0030170">
    <property type="term" value="F:pyridoxal phosphate binding"/>
    <property type="evidence" value="ECO:0007669"/>
    <property type="project" value="InterPro"/>
</dbReference>
<comment type="cofactor">
    <cofactor evidence="2">
        <name>Mn(2+)</name>
        <dbReference type="ChEBI" id="CHEBI:29035"/>
    </cofactor>
</comment>
<keyword evidence="13" id="KW-0663">Pyridoxal phosphate</keyword>
<dbReference type="SUPFAM" id="SSF53383">
    <property type="entry name" value="PLP-dependent transferases"/>
    <property type="match status" value="1"/>
</dbReference>
<protein>
    <recommendedName>
        <fullName evidence="15">Ornithine--oxo-acid aminotransferase</fullName>
        <ecNumber evidence="7">2.6.1.13</ecNumber>
        <ecNumber evidence="6">3.5.3.1</ecNumber>
    </recommendedName>
</protein>
<dbReference type="GO" id="GO:0055129">
    <property type="term" value="P:L-proline biosynthetic process"/>
    <property type="evidence" value="ECO:0007669"/>
    <property type="project" value="UniProtKB-UniPathway"/>
</dbReference>
<dbReference type="Gene3D" id="3.40.800.10">
    <property type="entry name" value="Ureohydrolase domain"/>
    <property type="match status" value="1"/>
</dbReference>
<dbReference type="InterPro" id="IPR014033">
    <property type="entry name" value="Arginase"/>
</dbReference>
<dbReference type="InterPro" id="IPR050103">
    <property type="entry name" value="Class-III_PLP-dep_AT"/>
</dbReference>
<reference evidence="17" key="1">
    <citation type="submission" date="2015-10" db="EMBL/GenBank/DDBJ databases">
        <authorList>
            <person name="Regsiter A."/>
            <person name="william w."/>
        </authorList>
    </citation>
    <scope>NUCLEOTIDE SEQUENCE</scope>
    <source>
        <strain evidence="17">Montdore</strain>
    </source>
</reference>
<proteinExistence type="inferred from homology"/>
<dbReference type="InterPro" id="IPR015421">
    <property type="entry name" value="PyrdxlP-dep_Trfase_major"/>
</dbReference>
<evidence type="ECO:0000256" key="6">
    <source>
        <dbReference type="ARBA" id="ARBA00012168"/>
    </source>
</evidence>
<dbReference type="FunFam" id="3.40.640.10:FF:000011">
    <property type="entry name" value="Ornithine aminotransferase"/>
    <property type="match status" value="1"/>
</dbReference>
<dbReference type="PROSITE" id="PS51409">
    <property type="entry name" value="ARGINASE_2"/>
    <property type="match status" value="1"/>
</dbReference>
<evidence type="ECO:0000256" key="12">
    <source>
        <dbReference type="ARBA" id="ARBA00022801"/>
    </source>
</evidence>
<keyword evidence="9" id="KW-0032">Aminotransferase</keyword>
<evidence type="ECO:0000256" key="10">
    <source>
        <dbReference type="ARBA" id="ARBA00022679"/>
    </source>
</evidence>
<gene>
    <name evidence="17" type="ORF">GSTUAT00008748001</name>
</gene>
<dbReference type="CDD" id="cd00610">
    <property type="entry name" value="OAT_like"/>
    <property type="match status" value="1"/>
</dbReference>
<evidence type="ECO:0000256" key="2">
    <source>
        <dbReference type="ARBA" id="ARBA00001936"/>
    </source>
</evidence>
<dbReference type="FunFam" id="3.90.1150.10:FF:000152">
    <property type="entry name" value="Ornithine aminotransferase"/>
    <property type="match status" value="1"/>
</dbReference>
<keyword evidence="18" id="KW-1185">Reference proteome</keyword>
<keyword evidence="14" id="KW-0464">Manganese</keyword>
<comment type="cofactor">
    <cofactor evidence="1">
        <name>pyridoxal 5'-phosphate</name>
        <dbReference type="ChEBI" id="CHEBI:597326"/>
    </cofactor>
</comment>
<dbReference type="GO" id="GO:0042802">
    <property type="term" value="F:identical protein binding"/>
    <property type="evidence" value="ECO:0007669"/>
    <property type="project" value="TreeGrafter"/>
</dbReference>
<dbReference type="GO" id="GO:0004053">
    <property type="term" value="F:arginase activity"/>
    <property type="evidence" value="ECO:0007669"/>
    <property type="project" value="UniProtKB-EC"/>
</dbReference>
<evidence type="ECO:0000313" key="17">
    <source>
        <dbReference type="EMBL" id="CUS07166.1"/>
    </source>
</evidence>
<comment type="pathway">
    <text evidence="3">Amino-acid biosynthesis; L-proline biosynthesis; L-glutamate 5-semialdehyde from L-ornithine: step 1/1.</text>
</comment>
<dbReference type="GO" id="GO:0004587">
    <property type="term" value="F:ornithine aminotransferase activity"/>
    <property type="evidence" value="ECO:0007669"/>
    <property type="project" value="UniProtKB-EC"/>
</dbReference>
<dbReference type="GO" id="GO:0005737">
    <property type="term" value="C:cytoplasm"/>
    <property type="evidence" value="ECO:0007669"/>
    <property type="project" value="TreeGrafter"/>
</dbReference>
<sequence length="676" mass="73809">MRYYDFLSAYSAVNQGHGHPRIIKALKDQAEELTLSSRAFYNDKLGDFEEFVCNLFGYDKSLIMNSGVEAVETAMKLCRKWAYQIKGISPDQAKIVFAEGNFHGRTISVISASNDESARKDFGPFVGGITHVPYNDADAFEALLKTDKNIAGFIVEPIQGEAGVVVPDTDYLARIKALCQAYNVLFIADEIQTGIARTGSMLASYEVDSEEKSNQPDILILGKAISGGVLPVSAVLANDEIMLTIKPGEHGSTYGGNPLACAVAREAIQVVIDENLAENAQKLGEIFRAGLEKIATKTDLIQSVRGKGLLNAIVINCSEESDMAWDICMKFKENGLLAKPTHGNKIRFAPPLVITEAQIIESLDIIERSDIGAGTRGSDMGIDAIEIAAINKGSEYFNNFRTLDVETHNETIYNKDRNTFAIRIEHVLQQCTRLANAVEYSLSANHFPLVFSGDHSSALGTISGIKTAYPDKMLGVIWIDAHADLHSPYTSPSGNIHGMPLAAALANDNLDCQQNQIAGDTVGFWDNLKTIGTAQPKLKPEHLIYFGVRDTEEQEDQLIQSLGIKNYKVEEVRFRGLKTCVKEALEKLGDCEMIYISFDVDSMDCDLISLGTGTPVSKGFDPQEVIAIIQAIVSSGKVLCLEIVEVNPLLDNKGNKMAETAFEILEQVTESISASL</sequence>
<keyword evidence="12" id="KW-0378">Hydrolase</keyword>
<keyword evidence="10" id="KW-0808">Transferase</keyword>
<dbReference type="EMBL" id="LN891238">
    <property type="protein sequence ID" value="CUS07166.1"/>
    <property type="molecule type" value="Genomic_DNA"/>
</dbReference>
<dbReference type="InterPro" id="IPR023696">
    <property type="entry name" value="Ureohydrolase_dom_sf"/>
</dbReference>
<evidence type="ECO:0000256" key="8">
    <source>
        <dbReference type="ARBA" id="ARBA00022503"/>
    </source>
</evidence>
<dbReference type="CDD" id="cd09989">
    <property type="entry name" value="Arginase"/>
    <property type="match status" value="1"/>
</dbReference>
<evidence type="ECO:0000313" key="18">
    <source>
        <dbReference type="Proteomes" id="UP001412239"/>
    </source>
</evidence>
<evidence type="ECO:0000256" key="14">
    <source>
        <dbReference type="ARBA" id="ARBA00023211"/>
    </source>
</evidence>
<evidence type="ECO:0000256" key="1">
    <source>
        <dbReference type="ARBA" id="ARBA00001933"/>
    </source>
</evidence>
<dbReference type="InterPro" id="IPR010164">
    <property type="entry name" value="Orn_aminotrans"/>
</dbReference>
<dbReference type="PRINTS" id="PR00116">
    <property type="entry name" value="ARGINASE"/>
</dbReference>
<name>A0A292PIK8_9PEZI</name>
<dbReference type="GO" id="GO:0019544">
    <property type="term" value="P:L-arginine catabolic process to L-glutamate"/>
    <property type="evidence" value="ECO:0007669"/>
    <property type="project" value="TreeGrafter"/>
</dbReference>
<evidence type="ECO:0000256" key="7">
    <source>
        <dbReference type="ARBA" id="ARBA00012924"/>
    </source>
</evidence>
<evidence type="ECO:0000256" key="11">
    <source>
        <dbReference type="ARBA" id="ARBA00022723"/>
    </source>
</evidence>
<dbReference type="InterPro" id="IPR015422">
    <property type="entry name" value="PyrdxlP-dep_Trfase_small"/>
</dbReference>
<evidence type="ECO:0000256" key="4">
    <source>
        <dbReference type="ARBA" id="ARBA00005098"/>
    </source>
</evidence>
<dbReference type="PANTHER" id="PTHR11986">
    <property type="entry name" value="AMINOTRANSFERASE CLASS III"/>
    <property type="match status" value="1"/>
</dbReference>
<dbReference type="InterPro" id="IPR015424">
    <property type="entry name" value="PyrdxlP-dep_Trfase"/>
</dbReference>
<dbReference type="Pfam" id="PF00491">
    <property type="entry name" value="Arginase"/>
    <property type="match status" value="1"/>
</dbReference>
<dbReference type="EC" id="3.5.3.1" evidence="6"/>
<evidence type="ECO:0000256" key="3">
    <source>
        <dbReference type="ARBA" id="ARBA00004998"/>
    </source>
</evidence>
<comment type="similarity">
    <text evidence="16">Belongs to the arginase family.</text>
</comment>
<dbReference type="InterPro" id="IPR005814">
    <property type="entry name" value="Aminotrans_3"/>
</dbReference>
<dbReference type="Proteomes" id="UP001412239">
    <property type="component" value="Unassembled WGS sequence"/>
</dbReference>
<evidence type="ECO:0000256" key="5">
    <source>
        <dbReference type="ARBA" id="ARBA00008954"/>
    </source>
</evidence>
<evidence type="ECO:0000256" key="15">
    <source>
        <dbReference type="ARBA" id="ARBA00030587"/>
    </source>
</evidence>
<comment type="pathway">
    <text evidence="4">Nitrogen metabolism; urea cycle; L-ornithine and urea from L-arginine: step 1/1.</text>
</comment>